<feature type="transmembrane region" description="Helical" evidence="1">
    <location>
        <begin position="45"/>
        <end position="63"/>
    </location>
</feature>
<evidence type="ECO:0000313" key="4">
    <source>
        <dbReference type="Proteomes" id="UP000009325"/>
    </source>
</evidence>
<dbReference type="GO" id="GO:0042802">
    <property type="term" value="F:identical protein binding"/>
    <property type="evidence" value="ECO:0007669"/>
    <property type="project" value="TreeGrafter"/>
</dbReference>
<dbReference type="InterPro" id="IPR036890">
    <property type="entry name" value="HATPase_C_sf"/>
</dbReference>
<reference evidence="3 4" key="1">
    <citation type="submission" date="2012-08" db="EMBL/GenBank/DDBJ databases">
        <title>Draft Genome Sequences of Lactobacillus equicursoris CIP 110162T, isolated from thoroughbred racehorse feces and Lactobacillus sp. CRBIP 24.137 isolated from urine of human.</title>
        <authorList>
            <person name="Cousin S."/>
            <person name="Loux V."/>
            <person name="Ma L."/>
            <person name="Creno S."/>
            <person name="Clermont D."/>
            <person name="Bizet C."/>
            <person name="Bouchier C."/>
        </authorList>
    </citation>
    <scope>NUCLEOTIDE SEQUENCE [LARGE SCALE GENOMIC DNA]</scope>
    <source>
        <strain evidence="3 4">66c</strain>
    </source>
</reference>
<feature type="domain" description="Sensor histidine kinase NatK-like C-terminal" evidence="2">
    <location>
        <begin position="259"/>
        <end position="369"/>
    </location>
</feature>
<dbReference type="InterPro" id="IPR032834">
    <property type="entry name" value="NatK-like_C"/>
</dbReference>
<dbReference type="PANTHER" id="PTHR40448">
    <property type="entry name" value="TWO-COMPONENT SENSOR HISTIDINE KINASE"/>
    <property type="match status" value="1"/>
</dbReference>
<proteinExistence type="predicted"/>
<dbReference type="Gene3D" id="3.30.565.10">
    <property type="entry name" value="Histidine kinase-like ATPase, C-terminal domain"/>
    <property type="match status" value="1"/>
</dbReference>
<keyword evidence="1" id="KW-1133">Transmembrane helix</keyword>
<keyword evidence="3" id="KW-0418">Kinase</keyword>
<keyword evidence="1" id="KW-0472">Membrane</keyword>
<dbReference type="SUPFAM" id="SSF55874">
    <property type="entry name" value="ATPase domain of HSP90 chaperone/DNA topoisomerase II/histidine kinase"/>
    <property type="match status" value="1"/>
</dbReference>
<dbReference type="PANTHER" id="PTHR40448:SF1">
    <property type="entry name" value="TWO-COMPONENT SENSOR HISTIDINE KINASE"/>
    <property type="match status" value="1"/>
</dbReference>
<keyword evidence="1" id="KW-0812">Transmembrane</keyword>
<sequence>MLLGLRCSKDKFLILGSALLLGIFDSTTIILSNLILFLFPTLGSSNLDFFTNISIIIISYLLLRKIIPNISTNLTSTNKKVFIGVLSYVYISETILNAYVLSDTKPTEVIVVSLTLLFLQSIFILIMYIALVEIQKKLLSHTQQKELLQEKQELEEYSSYLDQNEDDLRRFKHDYQNILNSLKIDAQEGDVKGVIDKLSEYSNSQFSEEALRKYKDLNHIHIKALKSIVFSKLTQMYNLGISYNFGCEPEIYKIPQNIDLLDLVRVIGITFDNAIEAETDYSSSNALSKQDLRIEAMYYQDHDDFEFMIRNRIPNSDISLNQLAHKGYTTKKQHQGLGLANVKQFAQKYDNVIIDYQAKDNWFIFNLTILPIDEVLD</sequence>
<gene>
    <name evidence="3" type="ORF">BN146_01955</name>
</gene>
<comment type="caution">
    <text evidence="3">The sequence shown here is derived from an EMBL/GenBank/DDBJ whole genome shotgun (WGS) entry which is preliminary data.</text>
</comment>
<organism evidence="3 4">
    <name type="scientific">Lactobacillus equicursoris 66c</name>
    <dbReference type="NCBI Taxonomy" id="872326"/>
    <lineage>
        <taxon>Bacteria</taxon>
        <taxon>Bacillati</taxon>
        <taxon>Bacillota</taxon>
        <taxon>Bacilli</taxon>
        <taxon>Lactobacillales</taxon>
        <taxon>Lactobacillaceae</taxon>
        <taxon>Lactobacillus</taxon>
    </lineage>
</organism>
<dbReference type="Proteomes" id="UP000009325">
    <property type="component" value="Unassembled WGS sequence"/>
</dbReference>
<evidence type="ECO:0000256" key="1">
    <source>
        <dbReference type="SAM" id="Phobius"/>
    </source>
</evidence>
<feature type="transmembrane region" description="Helical" evidence="1">
    <location>
        <begin position="12"/>
        <end position="39"/>
    </location>
</feature>
<feature type="transmembrane region" description="Helical" evidence="1">
    <location>
        <begin position="83"/>
        <end position="102"/>
    </location>
</feature>
<name>K0NQ65_9LACO</name>
<dbReference type="Pfam" id="PF14501">
    <property type="entry name" value="HATPase_c_5"/>
    <property type="match status" value="1"/>
</dbReference>
<dbReference type="EMBL" id="CALZ01000032">
    <property type="protein sequence ID" value="CCK83038.1"/>
    <property type="molecule type" value="Genomic_DNA"/>
</dbReference>
<keyword evidence="3" id="KW-0808">Transferase</keyword>
<dbReference type="AlphaFoldDB" id="K0NQ65"/>
<dbReference type="GO" id="GO:0016301">
    <property type="term" value="F:kinase activity"/>
    <property type="evidence" value="ECO:0007669"/>
    <property type="project" value="UniProtKB-KW"/>
</dbReference>
<feature type="transmembrane region" description="Helical" evidence="1">
    <location>
        <begin position="108"/>
        <end position="131"/>
    </location>
</feature>
<evidence type="ECO:0000259" key="2">
    <source>
        <dbReference type="Pfam" id="PF14501"/>
    </source>
</evidence>
<accession>K0NQ65</accession>
<protein>
    <submittedName>
        <fullName evidence="3">AbpK sensory transduction histidine kinase</fullName>
    </submittedName>
</protein>
<evidence type="ECO:0000313" key="3">
    <source>
        <dbReference type="EMBL" id="CCK83038.1"/>
    </source>
</evidence>